<dbReference type="EMBL" id="DXFC01000135">
    <property type="protein sequence ID" value="HIX61489.1"/>
    <property type="molecule type" value="Genomic_DNA"/>
</dbReference>
<dbReference type="Pfam" id="PF02452">
    <property type="entry name" value="PemK_toxin"/>
    <property type="match status" value="1"/>
</dbReference>
<name>A0A9D1WM82_9GAMM</name>
<dbReference type="AlphaFoldDB" id="A0A9D1WM82"/>
<accession>A0A9D1WM82</accession>
<proteinExistence type="predicted"/>
<reference evidence="1" key="2">
    <citation type="submission" date="2021-04" db="EMBL/GenBank/DDBJ databases">
        <authorList>
            <person name="Gilroy R."/>
        </authorList>
    </citation>
    <scope>NUCLEOTIDE SEQUENCE</scope>
    <source>
        <strain evidence="1">1193</strain>
    </source>
</reference>
<protein>
    <submittedName>
        <fullName evidence="1">Type II toxin-antitoxin system PemK/MazF family toxin</fullName>
    </submittedName>
</protein>
<reference evidence="1" key="1">
    <citation type="journal article" date="2021" name="PeerJ">
        <title>Extensive microbial diversity within the chicken gut microbiome revealed by metagenomics and culture.</title>
        <authorList>
            <person name="Gilroy R."/>
            <person name="Ravi A."/>
            <person name="Getino M."/>
            <person name="Pursley I."/>
            <person name="Horton D.L."/>
            <person name="Alikhan N.F."/>
            <person name="Baker D."/>
            <person name="Gharbi K."/>
            <person name="Hall N."/>
            <person name="Watson M."/>
            <person name="Adriaenssens E.M."/>
            <person name="Foster-Nyarko E."/>
            <person name="Jarju S."/>
            <person name="Secka A."/>
            <person name="Antonio M."/>
            <person name="Oren A."/>
            <person name="Chaudhuri R.R."/>
            <person name="La Ragione R."/>
            <person name="Hildebrand F."/>
            <person name="Pallen M.J."/>
        </authorList>
    </citation>
    <scope>NUCLEOTIDE SEQUENCE</scope>
    <source>
        <strain evidence="1">1193</strain>
    </source>
</reference>
<evidence type="ECO:0000313" key="2">
    <source>
        <dbReference type="Proteomes" id="UP000824248"/>
    </source>
</evidence>
<dbReference type="GO" id="GO:0003677">
    <property type="term" value="F:DNA binding"/>
    <property type="evidence" value="ECO:0007669"/>
    <property type="project" value="InterPro"/>
</dbReference>
<organism evidence="1 2">
    <name type="scientific">Candidatus Halomonas stercoripullorum</name>
    <dbReference type="NCBI Taxonomy" id="2838617"/>
    <lineage>
        <taxon>Bacteria</taxon>
        <taxon>Pseudomonadati</taxon>
        <taxon>Pseudomonadota</taxon>
        <taxon>Gammaproteobacteria</taxon>
        <taxon>Oceanospirillales</taxon>
        <taxon>Halomonadaceae</taxon>
        <taxon>Halomonas</taxon>
    </lineage>
</organism>
<evidence type="ECO:0000313" key="1">
    <source>
        <dbReference type="EMBL" id="HIX61489.1"/>
    </source>
</evidence>
<comment type="caution">
    <text evidence="1">The sequence shown here is derived from an EMBL/GenBank/DDBJ whole genome shotgun (WGS) entry which is preliminary data.</text>
</comment>
<dbReference type="InterPro" id="IPR011067">
    <property type="entry name" value="Plasmid_toxin/cell-grow_inhib"/>
</dbReference>
<dbReference type="InterPro" id="IPR003477">
    <property type="entry name" value="PemK-like"/>
</dbReference>
<gene>
    <name evidence="1" type="ORF">H9854_04550</name>
</gene>
<sequence>MPTFEQGDIIRVPFPYTDRETRQRRPALVVSDGPVGEGGALLWVVMITSAANRPWSGDVPVPDQAGLPAPSVVRPVKIATIEARHADPIGKLPADAHACVMRHVSFFLGGTAPH</sequence>
<dbReference type="SUPFAM" id="SSF50118">
    <property type="entry name" value="Cell growth inhibitor/plasmid maintenance toxic component"/>
    <property type="match status" value="1"/>
</dbReference>
<dbReference type="Proteomes" id="UP000824248">
    <property type="component" value="Unassembled WGS sequence"/>
</dbReference>
<dbReference type="Gene3D" id="2.30.30.110">
    <property type="match status" value="1"/>
</dbReference>